<sequence length="65" mass="7834">MWLIWAGSIWLVWYAVRQWRTARPQRRRTKALFMLLAIIWLVMLAVWVIVPLIASWVGETVLLRK</sequence>
<reference evidence="1 2" key="1">
    <citation type="submission" date="2019-09" db="EMBL/GenBank/DDBJ databases">
        <title>Genome sequence of Hymenobacter sp. M3.</title>
        <authorList>
            <person name="Srinivasan S."/>
        </authorList>
    </citation>
    <scope>NUCLEOTIDE SEQUENCE [LARGE SCALE GENOMIC DNA]</scope>
    <source>
        <strain evidence="1 2">M3</strain>
    </source>
</reference>
<organism evidence="1 2">
    <name type="scientific">Hymenobacter busanensis</name>
    <dbReference type="NCBI Taxonomy" id="2607656"/>
    <lineage>
        <taxon>Bacteria</taxon>
        <taxon>Pseudomonadati</taxon>
        <taxon>Bacteroidota</taxon>
        <taxon>Cytophagia</taxon>
        <taxon>Cytophagales</taxon>
        <taxon>Hymenobacteraceae</taxon>
        <taxon>Hymenobacter</taxon>
    </lineage>
</organism>
<dbReference type="EMBL" id="VTWU01000001">
    <property type="protein sequence ID" value="KAA9339419.1"/>
    <property type="molecule type" value="Genomic_DNA"/>
</dbReference>
<accession>A0A7L4ZUG3</accession>
<proteinExistence type="predicted"/>
<dbReference type="RefSeq" id="WP_151077067.1">
    <property type="nucleotide sequence ID" value="NZ_CP047647.1"/>
</dbReference>
<dbReference type="AlphaFoldDB" id="A0A7L4ZUG3"/>
<evidence type="ECO:0000313" key="2">
    <source>
        <dbReference type="Proteomes" id="UP000326380"/>
    </source>
</evidence>
<gene>
    <name evidence="1" type="ORF">F0P96_02020</name>
</gene>
<evidence type="ECO:0000313" key="1">
    <source>
        <dbReference type="EMBL" id="KAA9339419.1"/>
    </source>
</evidence>
<keyword evidence="2" id="KW-1185">Reference proteome</keyword>
<dbReference type="Proteomes" id="UP000326380">
    <property type="component" value="Unassembled WGS sequence"/>
</dbReference>
<comment type="caution">
    <text evidence="1">The sequence shown here is derived from an EMBL/GenBank/DDBJ whole genome shotgun (WGS) entry which is preliminary data.</text>
</comment>
<name>A0A7L4ZUG3_9BACT</name>
<protein>
    <submittedName>
        <fullName evidence="1">Uncharacterized protein</fullName>
    </submittedName>
</protein>